<dbReference type="EMBL" id="CP046639">
    <property type="protein sequence ID" value="QLL66909.1"/>
    <property type="molecule type" value="Genomic_DNA"/>
</dbReference>
<evidence type="ECO:0000313" key="2">
    <source>
        <dbReference type="Proteomes" id="UP000510938"/>
    </source>
</evidence>
<proteinExistence type="predicted"/>
<name>A0A7H9E0F3_ANAPH</name>
<dbReference type="Proteomes" id="UP000510938">
    <property type="component" value="Chromosome"/>
</dbReference>
<sequence length="58" mass="7086">MMLLLDRLINLLLLLPKPLVKTLFSLLRPWRFLRLISMGRFVRRRVLVVVRVNMRHMM</sequence>
<reference evidence="1 2" key="1">
    <citation type="submission" date="2019-12" db="EMBL/GenBank/DDBJ databases">
        <title>A sheep strain of Anaplasma phagocytophilum contains multiple genomes.</title>
        <authorList>
            <person name="Barbet A.F."/>
            <person name="Crosby F.L."/>
            <person name="Eskeland S."/>
            <person name="Stuen S."/>
            <person name="Granquist E.G."/>
            <person name="Munderloh U.G."/>
        </authorList>
    </citation>
    <scope>NUCLEOTIDE SEQUENCE [LARGE SCALE GENOMIC DNA]</scope>
    <source>
        <strain evidence="1 2">Norway Variant 1</strain>
    </source>
</reference>
<evidence type="ECO:0000313" key="1">
    <source>
        <dbReference type="EMBL" id="QLL66909.1"/>
    </source>
</evidence>
<protein>
    <submittedName>
        <fullName evidence="1">Uncharacterized protein</fullName>
    </submittedName>
</protein>
<dbReference type="AlphaFoldDB" id="A0A7H9E0F3"/>
<organism evidence="1 2">
    <name type="scientific">Anaplasma phagocytophilum str. Norway variant1</name>
    <dbReference type="NCBI Taxonomy" id="1392506"/>
    <lineage>
        <taxon>Bacteria</taxon>
        <taxon>Pseudomonadati</taxon>
        <taxon>Pseudomonadota</taxon>
        <taxon>Alphaproteobacteria</taxon>
        <taxon>Rickettsiales</taxon>
        <taxon>Anaplasmataceae</taxon>
        <taxon>Anaplasma</taxon>
        <taxon>phagocytophilum group</taxon>
    </lineage>
</organism>
<gene>
    <name evidence="1" type="ORF">O998_03950</name>
</gene>
<accession>A0A7H9E0F3</accession>